<dbReference type="GO" id="GO:0015074">
    <property type="term" value="P:DNA integration"/>
    <property type="evidence" value="ECO:0007669"/>
    <property type="project" value="UniProtKB-KW"/>
</dbReference>
<dbReference type="Proteomes" id="UP000245802">
    <property type="component" value="Chromosome"/>
</dbReference>
<dbReference type="InterPro" id="IPR002104">
    <property type="entry name" value="Integrase_catalytic"/>
</dbReference>
<evidence type="ECO:0000259" key="7">
    <source>
        <dbReference type="PROSITE" id="PS51900"/>
    </source>
</evidence>
<dbReference type="GO" id="GO:0003677">
    <property type="term" value="F:DNA binding"/>
    <property type="evidence" value="ECO:0007669"/>
    <property type="project" value="UniProtKB-UniRule"/>
</dbReference>
<evidence type="ECO:0000256" key="2">
    <source>
        <dbReference type="ARBA" id="ARBA00022908"/>
    </source>
</evidence>
<name>A0A2Z3GT84_9BACT</name>
<dbReference type="GO" id="GO:0006310">
    <property type="term" value="P:DNA recombination"/>
    <property type="evidence" value="ECO:0007669"/>
    <property type="project" value="UniProtKB-KW"/>
</dbReference>
<dbReference type="EMBL" id="CP025958">
    <property type="protein sequence ID" value="AWM36983.1"/>
    <property type="molecule type" value="Genomic_DNA"/>
</dbReference>
<evidence type="ECO:0000313" key="9">
    <source>
        <dbReference type="Proteomes" id="UP000245802"/>
    </source>
</evidence>
<dbReference type="InterPro" id="IPR011010">
    <property type="entry name" value="DNA_brk_join_enz"/>
</dbReference>
<keyword evidence="4" id="KW-0233">DNA recombination</keyword>
<protein>
    <recommendedName>
        <fullName evidence="10">Tyr recombinase domain-containing protein</fullName>
    </recommendedName>
</protein>
<dbReference type="RefSeq" id="WP_010033189.1">
    <property type="nucleotide sequence ID" value="NZ_CP025958.1"/>
</dbReference>
<evidence type="ECO:0000256" key="3">
    <source>
        <dbReference type="ARBA" id="ARBA00023125"/>
    </source>
</evidence>
<reference evidence="8 9" key="1">
    <citation type="submission" date="2018-01" db="EMBL/GenBank/DDBJ databases">
        <title>G. obscuriglobus.</title>
        <authorList>
            <person name="Franke J."/>
            <person name="Blomberg W."/>
            <person name="Selmecki A."/>
        </authorList>
    </citation>
    <scope>NUCLEOTIDE SEQUENCE [LARGE SCALE GENOMIC DNA]</scope>
    <source>
        <strain evidence="8 9">DSM 5831</strain>
    </source>
</reference>
<comment type="similarity">
    <text evidence="1">Belongs to the 'phage' integrase family.</text>
</comment>
<dbReference type="PROSITE" id="PS51898">
    <property type="entry name" value="TYR_RECOMBINASE"/>
    <property type="match status" value="1"/>
</dbReference>
<dbReference type="PANTHER" id="PTHR30629">
    <property type="entry name" value="PROPHAGE INTEGRASE"/>
    <property type="match status" value="1"/>
</dbReference>
<accession>A0A2Z3GT84</accession>
<keyword evidence="9" id="KW-1185">Reference proteome</keyword>
<evidence type="ECO:0000259" key="6">
    <source>
        <dbReference type="PROSITE" id="PS51898"/>
    </source>
</evidence>
<sequence>MARTPKPWFREDRNAYFVTIDGTRHNLGPDKKEADRRFHELMARPEKPTPSPANRSDRTAADVFEKFLDWCQKHRSPRTYELARKHVQSFCDHLRTARTLPAADLKPFHVAEWADSKPAWGPNQRRNAIGDVTRAYAWAEKLGYVAANPLRGVEKPGRTKRDTTMTAADFATLLGHVAESDPFRDLLTFAYEAGCRPQEARRIEARHLRPEFRRVELPPPEAKGKKRWRVIYLSAAAHATLARLAALRPTGPLFLNRDGNPWTAQALVCRLQRLLVKMSGAEAAVPKLPRFQGYKIADPAERAKAKAAHVAALAERRRERATKAREGEKRFAMYDLRHLFATRKLKEGHDPITVATLLGHRDTGMLARHYQELSKDCEHLLDAANGPRGEAGVRT</sequence>
<dbReference type="AlphaFoldDB" id="A0A2Z3GT84"/>
<dbReference type="InterPro" id="IPR013762">
    <property type="entry name" value="Integrase-like_cat_sf"/>
</dbReference>
<dbReference type="InterPro" id="IPR044068">
    <property type="entry name" value="CB"/>
</dbReference>
<dbReference type="KEGG" id="gog:C1280_08085"/>
<dbReference type="PANTHER" id="PTHR30629:SF2">
    <property type="entry name" value="PROPHAGE INTEGRASE INTS-RELATED"/>
    <property type="match status" value="1"/>
</dbReference>
<dbReference type="InterPro" id="IPR010998">
    <property type="entry name" value="Integrase_recombinase_N"/>
</dbReference>
<dbReference type="SUPFAM" id="SSF56349">
    <property type="entry name" value="DNA breaking-rejoining enzymes"/>
    <property type="match status" value="1"/>
</dbReference>
<gene>
    <name evidence="8" type="ORF">C1280_08085</name>
</gene>
<evidence type="ECO:0000256" key="5">
    <source>
        <dbReference type="PROSITE-ProRule" id="PRU01248"/>
    </source>
</evidence>
<feature type="domain" description="Core-binding (CB)" evidence="7">
    <location>
        <begin position="58"/>
        <end position="140"/>
    </location>
</feature>
<keyword evidence="3 5" id="KW-0238">DNA-binding</keyword>
<dbReference type="OrthoDB" id="255290at2"/>
<feature type="domain" description="Tyr recombinase" evidence="6">
    <location>
        <begin position="160"/>
        <end position="385"/>
    </location>
</feature>
<organism evidence="8 9">
    <name type="scientific">Gemmata obscuriglobus</name>
    <dbReference type="NCBI Taxonomy" id="114"/>
    <lineage>
        <taxon>Bacteria</taxon>
        <taxon>Pseudomonadati</taxon>
        <taxon>Planctomycetota</taxon>
        <taxon>Planctomycetia</taxon>
        <taxon>Gemmatales</taxon>
        <taxon>Gemmataceae</taxon>
        <taxon>Gemmata</taxon>
    </lineage>
</organism>
<evidence type="ECO:0008006" key="10">
    <source>
        <dbReference type="Google" id="ProtNLM"/>
    </source>
</evidence>
<dbReference type="Gene3D" id="1.10.443.10">
    <property type="entry name" value="Intergrase catalytic core"/>
    <property type="match status" value="1"/>
</dbReference>
<dbReference type="Gene3D" id="1.10.150.130">
    <property type="match status" value="1"/>
</dbReference>
<dbReference type="Pfam" id="PF00589">
    <property type="entry name" value="Phage_integrase"/>
    <property type="match status" value="1"/>
</dbReference>
<keyword evidence="2" id="KW-0229">DNA integration</keyword>
<dbReference type="InterPro" id="IPR050808">
    <property type="entry name" value="Phage_Integrase"/>
</dbReference>
<evidence type="ECO:0000256" key="4">
    <source>
        <dbReference type="ARBA" id="ARBA00023172"/>
    </source>
</evidence>
<evidence type="ECO:0000313" key="8">
    <source>
        <dbReference type="EMBL" id="AWM36983.1"/>
    </source>
</evidence>
<evidence type="ECO:0000256" key="1">
    <source>
        <dbReference type="ARBA" id="ARBA00008857"/>
    </source>
</evidence>
<proteinExistence type="inferred from homology"/>
<dbReference type="PROSITE" id="PS51900">
    <property type="entry name" value="CB"/>
    <property type="match status" value="1"/>
</dbReference>